<protein>
    <submittedName>
        <fullName evidence="1">Uncharacterized protein</fullName>
    </submittedName>
</protein>
<comment type="caution">
    <text evidence="1">The sequence shown here is derived from an EMBL/GenBank/DDBJ whole genome shotgun (WGS) entry which is preliminary data.</text>
</comment>
<accession>A0A7J6NQV5</accession>
<dbReference type="EMBL" id="JABANP010000263">
    <property type="protein sequence ID" value="KAF4685441.1"/>
    <property type="molecule type" value="Genomic_DNA"/>
</dbReference>
<evidence type="ECO:0000313" key="2">
    <source>
        <dbReference type="Proteomes" id="UP000541610"/>
    </source>
</evidence>
<organism evidence="1 2">
    <name type="scientific">Perkinsus olseni</name>
    <name type="common">Perkinsus atlanticus</name>
    <dbReference type="NCBI Taxonomy" id="32597"/>
    <lineage>
        <taxon>Eukaryota</taxon>
        <taxon>Sar</taxon>
        <taxon>Alveolata</taxon>
        <taxon>Perkinsozoa</taxon>
        <taxon>Perkinsea</taxon>
        <taxon>Perkinsida</taxon>
        <taxon>Perkinsidae</taxon>
        <taxon>Perkinsus</taxon>
    </lineage>
</organism>
<name>A0A7J6NQV5_PEROL</name>
<reference evidence="1 2" key="1">
    <citation type="submission" date="2020-04" db="EMBL/GenBank/DDBJ databases">
        <title>Perkinsus olseni comparative genomics.</title>
        <authorList>
            <person name="Bogema D.R."/>
        </authorList>
    </citation>
    <scope>NUCLEOTIDE SEQUENCE [LARGE SCALE GENOMIC DNA]</scope>
    <source>
        <strain evidence="1">00978-12</strain>
    </source>
</reference>
<dbReference type="Proteomes" id="UP000541610">
    <property type="component" value="Unassembled WGS sequence"/>
</dbReference>
<sequence>MIGIAIEEEKFRVDMKLQKNGNFDELRRLNASPRLVLLLLRRLLPSRAESVRLAPWTMKPLPSKQWYSILGHESRSITRRRKETDSRDDSRD</sequence>
<dbReference type="AlphaFoldDB" id="A0A7J6NQV5"/>
<proteinExistence type="predicted"/>
<evidence type="ECO:0000313" key="1">
    <source>
        <dbReference type="EMBL" id="KAF4685441.1"/>
    </source>
</evidence>
<gene>
    <name evidence="1" type="ORF">FOZ60_006557</name>
</gene>